<sequence>MLTSLALLAVEPLLYMIYPIYLIGLIIFLCSILNGTGKWASIVLHIGIFLFIVMIVALIMVIL</sequence>
<feature type="transmembrane region" description="Helical" evidence="1">
    <location>
        <begin position="12"/>
        <end position="30"/>
    </location>
</feature>
<comment type="caution">
    <text evidence="2">The sequence shown here is derived from an EMBL/GenBank/DDBJ whole genome shotgun (WGS) entry which is preliminary data.</text>
</comment>
<feature type="transmembrane region" description="Helical" evidence="1">
    <location>
        <begin position="42"/>
        <end position="62"/>
    </location>
</feature>
<dbReference type="EMBL" id="RJQC01000002">
    <property type="protein sequence ID" value="RNM30131.1"/>
    <property type="molecule type" value="Genomic_DNA"/>
</dbReference>
<protein>
    <submittedName>
        <fullName evidence="2">Uncharacterized protein</fullName>
    </submittedName>
</protein>
<evidence type="ECO:0000256" key="1">
    <source>
        <dbReference type="SAM" id="Phobius"/>
    </source>
</evidence>
<proteinExistence type="predicted"/>
<organism evidence="2 3">
    <name type="scientific">Absicoccus porci</name>
    <dbReference type="NCBI Taxonomy" id="2486576"/>
    <lineage>
        <taxon>Bacteria</taxon>
        <taxon>Bacillati</taxon>
        <taxon>Bacillota</taxon>
        <taxon>Erysipelotrichia</taxon>
        <taxon>Erysipelotrichales</taxon>
        <taxon>Erysipelotrichaceae</taxon>
        <taxon>Absicoccus</taxon>
    </lineage>
</organism>
<reference evidence="2 3" key="1">
    <citation type="submission" date="2018-11" db="EMBL/GenBank/DDBJ databases">
        <title>Clostridium sp. nov., a member of the family Erysipelotrichaceae isolated from pig faeces.</title>
        <authorList>
            <person name="Chang Y.-H."/>
        </authorList>
    </citation>
    <scope>NUCLEOTIDE SEQUENCE [LARGE SCALE GENOMIC DNA]</scope>
    <source>
        <strain evidence="2 3">YH-panp20</strain>
    </source>
</reference>
<gene>
    <name evidence="2" type="ORF">EDX97_04830</name>
</gene>
<evidence type="ECO:0000313" key="2">
    <source>
        <dbReference type="EMBL" id="RNM30131.1"/>
    </source>
</evidence>
<keyword evidence="3" id="KW-1185">Reference proteome</keyword>
<keyword evidence="1" id="KW-0812">Transmembrane</keyword>
<keyword evidence="1" id="KW-0472">Membrane</keyword>
<accession>A0A3N0HZG0</accession>
<dbReference type="AlphaFoldDB" id="A0A3N0HZG0"/>
<evidence type="ECO:0000313" key="3">
    <source>
        <dbReference type="Proteomes" id="UP000276568"/>
    </source>
</evidence>
<name>A0A3N0HZG0_9FIRM</name>
<keyword evidence="1" id="KW-1133">Transmembrane helix</keyword>
<dbReference type="Proteomes" id="UP000276568">
    <property type="component" value="Unassembled WGS sequence"/>
</dbReference>